<evidence type="ECO:0000256" key="2">
    <source>
        <dbReference type="SAM" id="Phobius"/>
    </source>
</evidence>
<evidence type="ECO:0000313" key="4">
    <source>
        <dbReference type="Proteomes" id="UP001292094"/>
    </source>
</evidence>
<keyword evidence="2" id="KW-0472">Membrane</keyword>
<name>A0AAE1UB01_9EUCA</name>
<feature type="region of interest" description="Disordered" evidence="1">
    <location>
        <begin position="1"/>
        <end position="28"/>
    </location>
</feature>
<sequence>MTEATDSPGFNIFITPAPPISKPNPTLHTQGFLSVTKSALSPTSNPQSSQKLQATLNTGAPVWNNQDKQTINPTSTSIRTNQSITSSVCCLDMNKVLHQYAHQETTAPRPNHDHPSLLIKLSPTHQSIPHLNSSQLAAVYQDLEDVKITEEGSNQSQEALLLALNLSQSLGPSDFLHNTLVENTPYVPAIHGGQFHEPMLPSLLQQSALPAPDLLNLPELPSDFVSSFGAYLLQDCLISRVCPIIASLSFVSATTFVFLIPILFPFFGRCRRRSVSPIHTFIKTLNP</sequence>
<dbReference type="Proteomes" id="UP001292094">
    <property type="component" value="Unassembled WGS sequence"/>
</dbReference>
<evidence type="ECO:0000313" key="3">
    <source>
        <dbReference type="EMBL" id="KAK4314301.1"/>
    </source>
</evidence>
<dbReference type="EMBL" id="JAWZYT010001232">
    <property type="protein sequence ID" value="KAK4314301.1"/>
    <property type="molecule type" value="Genomic_DNA"/>
</dbReference>
<gene>
    <name evidence="3" type="ORF">Pmani_014452</name>
</gene>
<keyword evidence="4" id="KW-1185">Reference proteome</keyword>
<reference evidence="3" key="1">
    <citation type="submission" date="2023-11" db="EMBL/GenBank/DDBJ databases">
        <title>Genome assemblies of two species of porcelain crab, Petrolisthes cinctipes and Petrolisthes manimaculis (Anomura: Porcellanidae).</title>
        <authorList>
            <person name="Angst P."/>
        </authorList>
    </citation>
    <scope>NUCLEOTIDE SEQUENCE</scope>
    <source>
        <strain evidence="3">PB745_02</strain>
        <tissue evidence="3">Gill</tissue>
    </source>
</reference>
<protein>
    <submittedName>
        <fullName evidence="3">Uncharacterized protein</fullName>
    </submittedName>
</protein>
<accession>A0AAE1UB01</accession>
<evidence type="ECO:0000256" key="1">
    <source>
        <dbReference type="SAM" id="MobiDB-lite"/>
    </source>
</evidence>
<comment type="caution">
    <text evidence="3">The sequence shown here is derived from an EMBL/GenBank/DDBJ whole genome shotgun (WGS) entry which is preliminary data.</text>
</comment>
<dbReference type="AlphaFoldDB" id="A0AAE1UB01"/>
<keyword evidence="2" id="KW-0812">Transmembrane</keyword>
<organism evidence="3 4">
    <name type="scientific">Petrolisthes manimaculis</name>
    <dbReference type="NCBI Taxonomy" id="1843537"/>
    <lineage>
        <taxon>Eukaryota</taxon>
        <taxon>Metazoa</taxon>
        <taxon>Ecdysozoa</taxon>
        <taxon>Arthropoda</taxon>
        <taxon>Crustacea</taxon>
        <taxon>Multicrustacea</taxon>
        <taxon>Malacostraca</taxon>
        <taxon>Eumalacostraca</taxon>
        <taxon>Eucarida</taxon>
        <taxon>Decapoda</taxon>
        <taxon>Pleocyemata</taxon>
        <taxon>Anomura</taxon>
        <taxon>Galatheoidea</taxon>
        <taxon>Porcellanidae</taxon>
        <taxon>Petrolisthes</taxon>
    </lineage>
</organism>
<proteinExistence type="predicted"/>
<keyword evidence="2" id="KW-1133">Transmembrane helix</keyword>
<feature type="transmembrane region" description="Helical" evidence="2">
    <location>
        <begin position="244"/>
        <end position="267"/>
    </location>
</feature>